<reference evidence="2" key="1">
    <citation type="submission" date="2021-05" db="EMBL/GenBank/DDBJ databases">
        <authorList>
            <person name="Stam R."/>
        </authorList>
    </citation>
    <scope>NUCLEOTIDE SEQUENCE</scope>
    <source>
        <strain evidence="2">CS162</strain>
    </source>
</reference>
<organism evidence="2 3">
    <name type="scientific">Alternaria atra</name>
    <dbReference type="NCBI Taxonomy" id="119953"/>
    <lineage>
        <taxon>Eukaryota</taxon>
        <taxon>Fungi</taxon>
        <taxon>Dikarya</taxon>
        <taxon>Ascomycota</taxon>
        <taxon>Pezizomycotina</taxon>
        <taxon>Dothideomycetes</taxon>
        <taxon>Pleosporomycetidae</taxon>
        <taxon>Pleosporales</taxon>
        <taxon>Pleosporineae</taxon>
        <taxon>Pleosporaceae</taxon>
        <taxon>Alternaria</taxon>
        <taxon>Alternaria sect. Ulocladioides</taxon>
    </lineage>
</organism>
<protein>
    <submittedName>
        <fullName evidence="2">Uncharacterized protein</fullName>
    </submittedName>
</protein>
<feature type="compositionally biased region" description="Basic and acidic residues" evidence="1">
    <location>
        <begin position="35"/>
        <end position="52"/>
    </location>
</feature>
<accession>A0A8J2I1C0</accession>
<proteinExistence type="predicted"/>
<dbReference type="AlphaFoldDB" id="A0A8J2I1C0"/>
<sequence>MAITVARFLSPFPIHLTDLAALMIECIILKSDDRVDSANEKSSEKLHEDSYKLKNGIRSPSAVKGNKKIESQLTSSEIDGESSSEEDTESSNEIKNNGKILAPPKARVASTVEMGKPSKASQKKAPSKAPPSKIQKPEAETKIFDPKSSDADIDDNASDGEYPAPAP</sequence>
<comment type="caution">
    <text evidence="2">The sequence shown here is derived from an EMBL/GenBank/DDBJ whole genome shotgun (WGS) entry which is preliminary data.</text>
</comment>
<name>A0A8J2I1C0_9PLEO</name>
<evidence type="ECO:0000313" key="3">
    <source>
        <dbReference type="Proteomes" id="UP000676310"/>
    </source>
</evidence>
<evidence type="ECO:0000313" key="2">
    <source>
        <dbReference type="EMBL" id="CAG5148760.1"/>
    </source>
</evidence>
<feature type="compositionally biased region" description="Basic and acidic residues" evidence="1">
    <location>
        <begin position="135"/>
        <end position="150"/>
    </location>
</feature>
<gene>
    <name evidence="2" type="ORF">ALTATR162_LOCUS2245</name>
</gene>
<keyword evidence="3" id="KW-1185">Reference proteome</keyword>
<feature type="compositionally biased region" description="Acidic residues" evidence="1">
    <location>
        <begin position="78"/>
        <end position="90"/>
    </location>
</feature>
<feature type="region of interest" description="Disordered" evidence="1">
    <location>
        <begin position="35"/>
        <end position="167"/>
    </location>
</feature>
<dbReference type="RefSeq" id="XP_043165782.1">
    <property type="nucleotide sequence ID" value="XM_043309847.1"/>
</dbReference>
<dbReference type="Proteomes" id="UP000676310">
    <property type="component" value="Unassembled WGS sequence"/>
</dbReference>
<dbReference type="GeneID" id="67013669"/>
<evidence type="ECO:0000256" key="1">
    <source>
        <dbReference type="SAM" id="MobiDB-lite"/>
    </source>
</evidence>
<dbReference type="EMBL" id="CAJRGZ010000015">
    <property type="protein sequence ID" value="CAG5148760.1"/>
    <property type="molecule type" value="Genomic_DNA"/>
</dbReference>